<evidence type="ECO:0000256" key="20">
    <source>
        <dbReference type="RuleBase" id="RU362117"/>
    </source>
</evidence>
<evidence type="ECO:0000256" key="17">
    <source>
        <dbReference type="ARBA" id="ARBA00061233"/>
    </source>
</evidence>
<keyword evidence="14" id="KW-0830">Ubiquinone</keyword>
<dbReference type="GO" id="GO:0005743">
    <property type="term" value="C:mitochondrial inner membrane"/>
    <property type="evidence" value="ECO:0007669"/>
    <property type="project" value="UniProtKB-SubCell"/>
</dbReference>
<dbReference type="Pfam" id="PF00033">
    <property type="entry name" value="Cytochrome_B"/>
    <property type="match status" value="1"/>
</dbReference>
<keyword evidence="11 20" id="KW-0249">Electron transport</keyword>
<dbReference type="SUPFAM" id="SSF81342">
    <property type="entry name" value="Transmembrane di-heme cytochromes"/>
    <property type="match status" value="1"/>
</dbReference>
<keyword evidence="8 20" id="KW-0812">Transmembrane</keyword>
<feature type="transmembrane region" description="Helical" evidence="20">
    <location>
        <begin position="134"/>
        <end position="159"/>
    </location>
</feature>
<feature type="transmembrane region" description="Helical" evidence="20">
    <location>
        <begin position="282"/>
        <end position="302"/>
    </location>
</feature>
<dbReference type="Pfam" id="PF00032">
    <property type="entry name" value="Cytochrom_B_C"/>
    <property type="match status" value="1"/>
</dbReference>
<dbReference type="CDD" id="cd00290">
    <property type="entry name" value="cytochrome_b_C"/>
    <property type="match status" value="1"/>
</dbReference>
<protein>
    <recommendedName>
        <fullName evidence="4 20">Cytochrome b</fullName>
    </recommendedName>
</protein>
<dbReference type="PROSITE" id="PS51002">
    <property type="entry name" value="CYTB_NTER"/>
    <property type="match status" value="1"/>
</dbReference>
<dbReference type="PROSITE" id="PS51003">
    <property type="entry name" value="CYTB_CTER"/>
    <property type="match status" value="1"/>
</dbReference>
<dbReference type="InterPro" id="IPR036150">
    <property type="entry name" value="Cyt_b/b6_C_sf"/>
</dbReference>
<feature type="binding site" description="axial binding residue" evidence="19">
    <location>
        <position position="190"/>
    </location>
    <ligand>
        <name>heme b</name>
        <dbReference type="ChEBI" id="CHEBI:60344"/>
        <label>b566</label>
    </ligand>
    <ligandPart>
        <name>Fe</name>
        <dbReference type="ChEBI" id="CHEBI:18248"/>
    </ligandPart>
</feature>
<keyword evidence="9 19" id="KW-0479">Metal-binding</keyword>
<feature type="binding site" evidence="18">
    <location>
        <position position="195"/>
    </location>
    <ligand>
        <name>a ubiquinone</name>
        <dbReference type="ChEBI" id="CHEBI:16389"/>
    </ligand>
</feature>
<dbReference type="EMBL" id="KX035147">
    <property type="protein sequence ID" value="AOY39316.1"/>
    <property type="molecule type" value="Genomic_DNA"/>
</dbReference>
<comment type="subunit">
    <text evidence="3">The main subunits of complex b-c1 are: cytochrome b, cytochrome c1 and the Rieske protein.</text>
</comment>
<evidence type="ECO:0000256" key="4">
    <source>
        <dbReference type="ARBA" id="ARBA00013531"/>
    </source>
</evidence>
<feature type="transmembrane region" description="Helical" evidence="20">
    <location>
        <begin position="171"/>
        <end position="194"/>
    </location>
</feature>
<feature type="transmembrane region" description="Helical" evidence="20">
    <location>
        <begin position="104"/>
        <end position="127"/>
    </location>
</feature>
<feature type="domain" description="Cytochrome b/b6 C-terminal region profile" evidence="22">
    <location>
        <begin position="204"/>
        <end position="373"/>
    </location>
</feature>
<keyword evidence="13 19" id="KW-0408">Iron</keyword>
<evidence type="ECO:0000256" key="2">
    <source>
        <dbReference type="ARBA" id="ARBA00004448"/>
    </source>
</evidence>
<dbReference type="PANTHER" id="PTHR19271:SF16">
    <property type="entry name" value="CYTOCHROME B"/>
    <property type="match status" value="1"/>
</dbReference>
<keyword evidence="16 20" id="KW-0472">Membrane</keyword>
<evidence type="ECO:0000256" key="5">
    <source>
        <dbReference type="ARBA" id="ARBA00022448"/>
    </source>
</evidence>
<evidence type="ECO:0000256" key="16">
    <source>
        <dbReference type="ARBA" id="ARBA00023136"/>
    </source>
</evidence>
<evidence type="ECO:0000259" key="22">
    <source>
        <dbReference type="PROSITE" id="PS51003"/>
    </source>
</evidence>
<feature type="transmembrane region" description="Helical" evidence="20">
    <location>
        <begin position="223"/>
        <end position="244"/>
    </location>
</feature>
<evidence type="ECO:0000256" key="6">
    <source>
        <dbReference type="ARBA" id="ARBA00022617"/>
    </source>
</evidence>
<dbReference type="GO" id="GO:0046872">
    <property type="term" value="F:metal ion binding"/>
    <property type="evidence" value="ECO:0007669"/>
    <property type="project" value="UniProtKB-UniRule"/>
</dbReference>
<dbReference type="InterPro" id="IPR030689">
    <property type="entry name" value="Cytochrome_b"/>
</dbReference>
<evidence type="ECO:0000256" key="9">
    <source>
        <dbReference type="ARBA" id="ARBA00022723"/>
    </source>
</evidence>
<dbReference type="InterPro" id="IPR005798">
    <property type="entry name" value="Cyt_b/b6_C"/>
</dbReference>
<dbReference type="PIRSF" id="PIRSF038885">
    <property type="entry name" value="COB"/>
    <property type="match status" value="1"/>
</dbReference>
<evidence type="ECO:0000256" key="10">
    <source>
        <dbReference type="ARBA" id="ARBA00022792"/>
    </source>
</evidence>
<evidence type="ECO:0000313" key="23">
    <source>
        <dbReference type="EMBL" id="AOY39316.1"/>
    </source>
</evidence>
<feature type="transmembrane region" description="Helical" evidence="20">
    <location>
        <begin position="340"/>
        <end position="362"/>
    </location>
</feature>
<keyword evidence="12 20" id="KW-1133">Transmembrane helix</keyword>
<keyword evidence="5 20" id="KW-0813">Transport</keyword>
<dbReference type="AlphaFoldDB" id="A0A343A438"/>
<dbReference type="CDD" id="cd00284">
    <property type="entry name" value="Cytochrome_b_N"/>
    <property type="match status" value="1"/>
</dbReference>
<evidence type="ECO:0000259" key="21">
    <source>
        <dbReference type="PROSITE" id="PS51002"/>
    </source>
</evidence>
<feature type="transmembrane region" description="Helical" evidence="20">
    <location>
        <begin position="24"/>
        <end position="50"/>
    </location>
</feature>
<keyword evidence="10" id="KW-0999">Mitochondrion inner membrane</keyword>
<organism evidence="23">
    <name type="scientific">Dryops ernesti</name>
    <dbReference type="NCBI Taxonomy" id="1553287"/>
    <lineage>
        <taxon>Eukaryota</taxon>
        <taxon>Metazoa</taxon>
        <taxon>Ecdysozoa</taxon>
        <taxon>Arthropoda</taxon>
        <taxon>Hexapoda</taxon>
        <taxon>Insecta</taxon>
        <taxon>Pterygota</taxon>
        <taxon>Neoptera</taxon>
        <taxon>Endopterygota</taxon>
        <taxon>Coleoptera</taxon>
        <taxon>Polyphaga</taxon>
        <taxon>Elateriformia</taxon>
        <taxon>Byrrhoidea</taxon>
        <taxon>Dryopidae</taxon>
        <taxon>Dryops</taxon>
    </lineage>
</organism>
<gene>
    <name evidence="23" type="primary">cob</name>
</gene>
<feature type="domain" description="Cytochrome b/b6 N-terminal region profile" evidence="21">
    <location>
        <begin position="1"/>
        <end position="203"/>
    </location>
</feature>
<dbReference type="InterPro" id="IPR005797">
    <property type="entry name" value="Cyt_b/b6_N"/>
</dbReference>
<comment type="similarity">
    <text evidence="17 20">Belongs to the cytochrome b family.</text>
</comment>
<evidence type="ECO:0000256" key="12">
    <source>
        <dbReference type="ARBA" id="ARBA00022989"/>
    </source>
</evidence>
<dbReference type="InterPro" id="IPR027387">
    <property type="entry name" value="Cytb/b6-like_sf"/>
</dbReference>
<dbReference type="InterPro" id="IPR048259">
    <property type="entry name" value="Cytochrome_b_N_euk/bac"/>
</dbReference>
<evidence type="ECO:0000256" key="3">
    <source>
        <dbReference type="ARBA" id="ARBA00011649"/>
    </source>
</evidence>
<evidence type="ECO:0000256" key="8">
    <source>
        <dbReference type="ARBA" id="ARBA00022692"/>
    </source>
</evidence>
<accession>A0A343A438</accession>
<geneLocation type="mitochondrion" evidence="23"/>
<evidence type="ECO:0000256" key="19">
    <source>
        <dbReference type="PIRSR" id="PIRSR038885-2"/>
    </source>
</evidence>
<dbReference type="GO" id="GO:0045275">
    <property type="term" value="C:respiratory chain complex III"/>
    <property type="evidence" value="ECO:0007669"/>
    <property type="project" value="InterPro"/>
</dbReference>
<keyword evidence="7 20" id="KW-0679">Respiratory chain</keyword>
<reference evidence="23" key="1">
    <citation type="submission" date="2016-04" db="EMBL/GenBank/DDBJ databases">
        <title>Mitochondria of unsequenced beetle families.</title>
        <authorList>
            <person name="Linard B."/>
            <person name="Andujar C."/>
            <person name="Arribas P."/>
            <person name="Vogler A.P."/>
        </authorList>
    </citation>
    <scope>NUCLEOTIDE SEQUENCE</scope>
</reference>
<proteinExistence type="inferred from homology"/>
<evidence type="ECO:0000256" key="7">
    <source>
        <dbReference type="ARBA" id="ARBA00022660"/>
    </source>
</evidence>
<comment type="subcellular location">
    <subcellularLocation>
        <location evidence="2">Mitochondrion inner membrane</location>
        <topology evidence="2">Multi-pass membrane protein</topology>
    </subcellularLocation>
</comment>
<comment type="cofactor">
    <cofactor evidence="19">
        <name>heme</name>
        <dbReference type="ChEBI" id="CHEBI:30413"/>
    </cofactor>
    <text evidence="19">Binds 2 heme groups non-covalently.</text>
</comment>
<sequence length="373" mass="42215">MSPITKIINNSLIDLPSPSNISAWWNFGSLLGLCLGIQIVTGIFLAMHFSANVEIAFNSVIHICRDVNYGWLLRTTHANGASFFFICIYLHIGRGMYYGSYMLIHTWMVGVLILFLVMATAFLGYVLPWGQMSFWGATVITNLVSAIPYLGTTIVQWLWGGFAVDNATLTRFFSLHFLLPFIIAALVMIHLLFLHQTGSNNPLGLNSNVDKIPFHPYFSFKDIVGFLIMTMALVTLTLYDPYILGDPENFNPANPLITPVHIQPEWYFLFAYAILRSIPNKLGGVIALVMSIAILFFMPMIGKKKILSTQFYPINKIMFWSMLSSVILLTWIGARPVEDPYIITGQILTIVYFSYFLLLPIATKMWDNIMFKN</sequence>
<feature type="binding site" description="axial binding residue" evidence="19">
    <location>
        <position position="77"/>
    </location>
    <ligand>
        <name>heme b</name>
        <dbReference type="ChEBI" id="CHEBI:60344"/>
        <label>b562</label>
    </ligand>
    <ligandPart>
        <name>Fe</name>
        <dbReference type="ChEBI" id="CHEBI:18248"/>
    </ligandPart>
</feature>
<name>A0A343A438_9COLE</name>
<comment type="function">
    <text evidence="1 20">Component of the ubiquinol-cytochrome c reductase complex (complex III or cytochrome b-c1 complex) that is part of the mitochondrial respiratory chain. The b-c1 complex mediates electron transfer from ubiquinol to cytochrome c. Contributes to the generation of a proton gradient across the mitochondrial membrane that is then used for ATP synthesis.</text>
</comment>
<dbReference type="GO" id="GO:0016491">
    <property type="term" value="F:oxidoreductase activity"/>
    <property type="evidence" value="ECO:0007669"/>
    <property type="project" value="UniProtKB-UniRule"/>
</dbReference>
<dbReference type="Gene3D" id="1.20.810.10">
    <property type="entry name" value="Cytochrome Bc1 Complex, Chain C"/>
    <property type="match status" value="1"/>
</dbReference>
<feature type="transmembrane region" description="Helical" evidence="20">
    <location>
        <begin position="71"/>
        <end position="92"/>
    </location>
</feature>
<feature type="transmembrane region" description="Helical" evidence="20">
    <location>
        <begin position="314"/>
        <end position="334"/>
    </location>
</feature>
<evidence type="ECO:0000256" key="13">
    <source>
        <dbReference type="ARBA" id="ARBA00023004"/>
    </source>
</evidence>
<evidence type="ECO:0000256" key="18">
    <source>
        <dbReference type="PIRSR" id="PIRSR038885-1"/>
    </source>
</evidence>
<keyword evidence="15 20" id="KW-0496">Mitochondrion</keyword>
<evidence type="ECO:0000256" key="1">
    <source>
        <dbReference type="ARBA" id="ARBA00002566"/>
    </source>
</evidence>
<keyword evidence="6 19" id="KW-0349">Heme</keyword>
<comment type="cofactor">
    <cofactor evidence="20">
        <name>heme b</name>
        <dbReference type="ChEBI" id="CHEBI:60344"/>
    </cofactor>
    <text evidence="20">Binds 2 heme groups non-covalently.</text>
</comment>
<evidence type="ECO:0000256" key="15">
    <source>
        <dbReference type="ARBA" id="ARBA00023128"/>
    </source>
</evidence>
<dbReference type="InterPro" id="IPR048260">
    <property type="entry name" value="Cytochrome_b_C_euk/bac"/>
</dbReference>
<dbReference type="GO" id="GO:0006122">
    <property type="term" value="P:mitochondrial electron transport, ubiquinol to cytochrome c"/>
    <property type="evidence" value="ECO:0007669"/>
    <property type="project" value="TreeGrafter"/>
</dbReference>
<feature type="binding site" description="axial binding residue" evidence="19">
    <location>
        <position position="91"/>
    </location>
    <ligand>
        <name>heme b</name>
        <dbReference type="ChEBI" id="CHEBI:60344"/>
        <label>b566</label>
    </ligand>
    <ligandPart>
        <name>Fe</name>
        <dbReference type="ChEBI" id="CHEBI:18248"/>
    </ligandPart>
</feature>
<dbReference type="FunFam" id="1.20.810.10:FF:000002">
    <property type="entry name" value="Cytochrome b"/>
    <property type="match status" value="1"/>
</dbReference>
<feature type="binding site" description="axial binding residue" evidence="19">
    <location>
        <position position="176"/>
    </location>
    <ligand>
        <name>heme b</name>
        <dbReference type="ChEBI" id="CHEBI:60344"/>
        <label>b562</label>
    </ligand>
    <ligandPart>
        <name>Fe</name>
        <dbReference type="ChEBI" id="CHEBI:18248"/>
    </ligandPart>
</feature>
<dbReference type="PANTHER" id="PTHR19271">
    <property type="entry name" value="CYTOCHROME B"/>
    <property type="match status" value="1"/>
</dbReference>
<dbReference type="GO" id="GO:0008121">
    <property type="term" value="F:quinol-cytochrome-c reductase activity"/>
    <property type="evidence" value="ECO:0007669"/>
    <property type="project" value="InterPro"/>
</dbReference>
<evidence type="ECO:0000256" key="14">
    <source>
        <dbReference type="ARBA" id="ARBA00023075"/>
    </source>
</evidence>
<dbReference type="SUPFAM" id="SSF81648">
    <property type="entry name" value="a domain/subunit of cytochrome bc1 complex (Ubiquinol-cytochrome c reductase)"/>
    <property type="match status" value="1"/>
</dbReference>
<evidence type="ECO:0000256" key="11">
    <source>
        <dbReference type="ARBA" id="ARBA00022982"/>
    </source>
</evidence>
<dbReference type="InterPro" id="IPR016174">
    <property type="entry name" value="Di-haem_cyt_TM"/>
</dbReference>